<organism evidence="2 3">
    <name type="scientific">Streptomonospora salina</name>
    <dbReference type="NCBI Taxonomy" id="104205"/>
    <lineage>
        <taxon>Bacteria</taxon>
        <taxon>Bacillati</taxon>
        <taxon>Actinomycetota</taxon>
        <taxon>Actinomycetes</taxon>
        <taxon>Streptosporangiales</taxon>
        <taxon>Nocardiopsidaceae</taxon>
        <taxon>Streptomonospora</taxon>
    </lineage>
</organism>
<dbReference type="Proteomes" id="UP000578077">
    <property type="component" value="Unassembled WGS sequence"/>
</dbReference>
<name>A0A841EDS5_9ACTN</name>
<comment type="caution">
    <text evidence="2">The sequence shown here is derived from an EMBL/GenBank/DDBJ whole genome shotgun (WGS) entry which is preliminary data.</text>
</comment>
<keyword evidence="1" id="KW-0472">Membrane</keyword>
<keyword evidence="1" id="KW-0812">Transmembrane</keyword>
<accession>A0A841EDS5</accession>
<evidence type="ECO:0000313" key="2">
    <source>
        <dbReference type="EMBL" id="MBB6001322.1"/>
    </source>
</evidence>
<keyword evidence="3" id="KW-1185">Reference proteome</keyword>
<dbReference type="AlphaFoldDB" id="A0A841EDS5"/>
<protein>
    <submittedName>
        <fullName evidence="2">Nitrate/nitrite transporter NarK</fullName>
    </submittedName>
</protein>
<feature type="transmembrane region" description="Helical" evidence="1">
    <location>
        <begin position="77"/>
        <end position="95"/>
    </location>
</feature>
<dbReference type="EMBL" id="JACHLY010000002">
    <property type="protein sequence ID" value="MBB6001322.1"/>
    <property type="molecule type" value="Genomic_DNA"/>
</dbReference>
<proteinExistence type="predicted"/>
<sequence length="148" mass="15031">MHLFLAATMFGAAFYINKKFKASKKGLLALLVGLAASMLLYRSPASQTILGWANDQFITPLAGWFGGTMGDPLPPSVVWAVLCIGGALVTAIDLWKNHTYNPAAIAALIITPVAAHGAGSGALPSIIDAVHTMGASAVAGIIGGAVGS</sequence>
<gene>
    <name evidence="2" type="ORF">HNR25_005151</name>
</gene>
<reference evidence="2 3" key="1">
    <citation type="submission" date="2020-08" db="EMBL/GenBank/DDBJ databases">
        <title>Sequencing the genomes of 1000 actinobacteria strains.</title>
        <authorList>
            <person name="Klenk H.-P."/>
        </authorList>
    </citation>
    <scope>NUCLEOTIDE SEQUENCE [LARGE SCALE GENOMIC DNA]</scope>
    <source>
        <strain evidence="2 3">DSM 44593</strain>
    </source>
</reference>
<dbReference type="RefSeq" id="WP_184640511.1">
    <property type="nucleotide sequence ID" value="NZ_BAABKT010000035.1"/>
</dbReference>
<keyword evidence="1" id="KW-1133">Transmembrane helix</keyword>
<evidence type="ECO:0000256" key="1">
    <source>
        <dbReference type="SAM" id="Phobius"/>
    </source>
</evidence>
<evidence type="ECO:0000313" key="3">
    <source>
        <dbReference type="Proteomes" id="UP000578077"/>
    </source>
</evidence>